<proteinExistence type="predicted"/>
<protein>
    <submittedName>
        <fullName evidence="1">Uncharacterized protein</fullName>
    </submittedName>
</protein>
<comment type="caution">
    <text evidence="1">The sequence shown here is derived from an EMBL/GenBank/DDBJ whole genome shotgun (WGS) entry which is preliminary data.</text>
</comment>
<dbReference type="AlphaFoldDB" id="A0ABD0JIN2"/>
<gene>
    <name evidence="1" type="ORF">BaRGS_00033905</name>
</gene>
<evidence type="ECO:0000313" key="1">
    <source>
        <dbReference type="EMBL" id="KAK7474833.1"/>
    </source>
</evidence>
<organism evidence="1 2">
    <name type="scientific">Batillaria attramentaria</name>
    <dbReference type="NCBI Taxonomy" id="370345"/>
    <lineage>
        <taxon>Eukaryota</taxon>
        <taxon>Metazoa</taxon>
        <taxon>Spiralia</taxon>
        <taxon>Lophotrochozoa</taxon>
        <taxon>Mollusca</taxon>
        <taxon>Gastropoda</taxon>
        <taxon>Caenogastropoda</taxon>
        <taxon>Sorbeoconcha</taxon>
        <taxon>Cerithioidea</taxon>
        <taxon>Batillariidae</taxon>
        <taxon>Batillaria</taxon>
    </lineage>
</organism>
<accession>A0ABD0JIN2</accession>
<keyword evidence="2" id="KW-1185">Reference proteome</keyword>
<sequence>MRTFSAAGRILGGVVDSARAKPRRPGLHRGARLSLWLAAAYNWREDRNRGNLSYGFDRRRGAEVITTLMPKERQERETTANSRKYGG</sequence>
<dbReference type="EMBL" id="JACVVK020000423">
    <property type="protein sequence ID" value="KAK7474833.1"/>
    <property type="molecule type" value="Genomic_DNA"/>
</dbReference>
<reference evidence="1 2" key="1">
    <citation type="journal article" date="2023" name="Sci. Data">
        <title>Genome assembly of the Korean intertidal mud-creeper Batillaria attramentaria.</title>
        <authorList>
            <person name="Patra A.K."/>
            <person name="Ho P.T."/>
            <person name="Jun S."/>
            <person name="Lee S.J."/>
            <person name="Kim Y."/>
            <person name="Won Y.J."/>
        </authorList>
    </citation>
    <scope>NUCLEOTIDE SEQUENCE [LARGE SCALE GENOMIC DNA]</scope>
    <source>
        <strain evidence="1">Wonlab-2016</strain>
    </source>
</reference>
<dbReference type="Proteomes" id="UP001519460">
    <property type="component" value="Unassembled WGS sequence"/>
</dbReference>
<evidence type="ECO:0000313" key="2">
    <source>
        <dbReference type="Proteomes" id="UP001519460"/>
    </source>
</evidence>
<name>A0ABD0JIN2_9CAEN</name>